<dbReference type="PANTHER" id="PTHR45947">
    <property type="entry name" value="SULFOQUINOVOSYL TRANSFERASE SQD2"/>
    <property type="match status" value="1"/>
</dbReference>
<dbReference type="GO" id="GO:0016757">
    <property type="term" value="F:glycosyltransferase activity"/>
    <property type="evidence" value="ECO:0007669"/>
    <property type="project" value="InterPro"/>
</dbReference>
<evidence type="ECO:0000259" key="1">
    <source>
        <dbReference type="Pfam" id="PF00534"/>
    </source>
</evidence>
<dbReference type="PANTHER" id="PTHR45947:SF3">
    <property type="entry name" value="SULFOQUINOVOSYL TRANSFERASE SQD2"/>
    <property type="match status" value="1"/>
</dbReference>
<dbReference type="Proteomes" id="UP000249873">
    <property type="component" value="Chromosome"/>
</dbReference>
<name>A0A2Z4GF67_9BACT</name>
<dbReference type="InterPro" id="IPR050194">
    <property type="entry name" value="Glycosyltransferase_grp1"/>
</dbReference>
<dbReference type="AlphaFoldDB" id="A0A2Z4GF67"/>
<organism evidence="2 3">
    <name type="scientific">Arcticibacterium luteifluviistationis</name>
    <dbReference type="NCBI Taxonomy" id="1784714"/>
    <lineage>
        <taxon>Bacteria</taxon>
        <taxon>Pseudomonadati</taxon>
        <taxon>Bacteroidota</taxon>
        <taxon>Cytophagia</taxon>
        <taxon>Cytophagales</taxon>
        <taxon>Leadbetterellaceae</taxon>
        <taxon>Arcticibacterium</taxon>
    </lineage>
</organism>
<proteinExistence type="predicted"/>
<dbReference type="OrthoDB" id="9768685at2"/>
<dbReference type="SUPFAM" id="SSF53756">
    <property type="entry name" value="UDP-Glycosyltransferase/glycogen phosphorylase"/>
    <property type="match status" value="1"/>
</dbReference>
<protein>
    <recommendedName>
        <fullName evidence="1">Glycosyl transferase family 1 domain-containing protein</fullName>
    </recommendedName>
</protein>
<sequence length="403" mass="46074">MKPLKVLMVNTSDSQGGAAIACRRLIEAFEEYQNGVEVSLLVLHKTQENKPKAFKTGRYLNFLLEKIHFLFYEKSKKERFAFSTAKFGTDISKHPLVLEADIIHLHWINQGFLSLKNIENLLSQGKKVFWTFHDMWPMTGGCHHSYECLNYIHSCGNCEAFLRKPAANDLSNVILTKKLNWLDRDKINVISPSFWMEQRIKKSSLFKESPYTRIPNTVNGKVFKPQNIKKETGVIRILFAAVSIENYFKGFQLFMRVVSELKHPNKEIIIMIAGKVSEENLSSLPHKYELLGVINSEIEMSAAYNKADVFVSASKSESFSYTCLEAALCGTPVIAYETGEIPVFIKHKSNGFLVKDYSDNAFLDAFNWFFNNNSSTDNNKINLDEYTYESVSKQTLKAYKNAV</sequence>
<dbReference type="KEGG" id="als:DJ013_16500"/>
<dbReference type="Gene3D" id="3.40.50.2000">
    <property type="entry name" value="Glycogen Phosphorylase B"/>
    <property type="match status" value="2"/>
</dbReference>
<dbReference type="EMBL" id="CP029480">
    <property type="protein sequence ID" value="AWV99685.1"/>
    <property type="molecule type" value="Genomic_DNA"/>
</dbReference>
<reference evidence="2 3" key="1">
    <citation type="submission" date="2018-05" db="EMBL/GenBank/DDBJ databases">
        <title>Complete genome sequence of Arcticibacterium luteifluviistationis SM1504T, a cytophagaceae bacterium isolated from Arctic surface seawater.</title>
        <authorList>
            <person name="Li Y."/>
            <person name="Qin Q.-L."/>
        </authorList>
    </citation>
    <scope>NUCLEOTIDE SEQUENCE [LARGE SCALE GENOMIC DNA]</scope>
    <source>
        <strain evidence="2 3">SM1504</strain>
    </source>
</reference>
<feature type="domain" description="Glycosyl transferase family 1" evidence="1">
    <location>
        <begin position="246"/>
        <end position="376"/>
    </location>
</feature>
<evidence type="ECO:0000313" key="2">
    <source>
        <dbReference type="EMBL" id="AWV99685.1"/>
    </source>
</evidence>
<keyword evidence="3" id="KW-1185">Reference proteome</keyword>
<gene>
    <name evidence="2" type="ORF">DJ013_16500</name>
</gene>
<evidence type="ECO:0000313" key="3">
    <source>
        <dbReference type="Proteomes" id="UP000249873"/>
    </source>
</evidence>
<dbReference type="Pfam" id="PF00534">
    <property type="entry name" value="Glycos_transf_1"/>
    <property type="match status" value="1"/>
</dbReference>
<accession>A0A2Z4GF67</accession>
<dbReference type="InterPro" id="IPR001296">
    <property type="entry name" value="Glyco_trans_1"/>
</dbReference>